<accession>A0ABU4WBZ1</accession>
<protein>
    <submittedName>
        <fullName evidence="1">DUF721 domain-containing protein</fullName>
    </submittedName>
</protein>
<proteinExistence type="predicted"/>
<comment type="caution">
    <text evidence="1">The sequence shown here is derived from an EMBL/GenBank/DDBJ whole genome shotgun (WGS) entry which is preliminary data.</text>
</comment>
<keyword evidence="2" id="KW-1185">Reference proteome</keyword>
<organism evidence="1 2">
    <name type="scientific">Candidatus Cetobacterium colombiensis</name>
    <dbReference type="NCBI Taxonomy" id="3073100"/>
    <lineage>
        <taxon>Bacteria</taxon>
        <taxon>Fusobacteriati</taxon>
        <taxon>Fusobacteriota</taxon>
        <taxon>Fusobacteriia</taxon>
        <taxon>Fusobacteriales</taxon>
        <taxon>Fusobacteriaceae</taxon>
        <taxon>Cetobacterium</taxon>
    </lineage>
</organism>
<evidence type="ECO:0000313" key="1">
    <source>
        <dbReference type="EMBL" id="MDX8337062.1"/>
    </source>
</evidence>
<dbReference type="RefSeq" id="WP_320314416.1">
    <property type="nucleotide sequence ID" value="NZ_JAVIKH010000019.1"/>
</dbReference>
<dbReference type="PANTHER" id="PTHR36456">
    <property type="entry name" value="UPF0232 PROTEIN SCO3875"/>
    <property type="match status" value="1"/>
</dbReference>
<dbReference type="EMBL" id="JAVIKH010000019">
    <property type="protein sequence ID" value="MDX8337062.1"/>
    <property type="molecule type" value="Genomic_DNA"/>
</dbReference>
<dbReference type="PANTHER" id="PTHR36456:SF1">
    <property type="entry name" value="UPF0232 PROTEIN SCO3875"/>
    <property type="match status" value="1"/>
</dbReference>
<dbReference type="InterPro" id="IPR007922">
    <property type="entry name" value="DciA-like"/>
</dbReference>
<gene>
    <name evidence="1" type="ORF">RFV38_11280</name>
</gene>
<dbReference type="Proteomes" id="UP001279681">
    <property type="component" value="Unassembled WGS sequence"/>
</dbReference>
<name>A0ABU4WBZ1_9FUSO</name>
<evidence type="ECO:0000313" key="2">
    <source>
        <dbReference type="Proteomes" id="UP001279681"/>
    </source>
</evidence>
<reference evidence="2" key="1">
    <citation type="submission" date="2023-07" db="EMBL/GenBank/DDBJ databases">
        <authorList>
            <person name="Colorado M.A."/>
            <person name="Villamil L.M."/>
            <person name="Melo J.F."/>
            <person name="Rodriguez J.A."/>
            <person name="Ruiz R.Y."/>
        </authorList>
    </citation>
    <scope>NUCLEOTIDE SEQUENCE [LARGE SCALE GENOMIC DNA]</scope>
    <source>
        <strain evidence="2">C33</strain>
    </source>
</reference>
<sequence>MGIMNVGEAVEEAIIKSRKLKEGIIRGRWQEIVEKLSKKSEPLWIKEGILYVLVEDSIYLHHMSMNKIKYLKKVQEILKKNYVQDIRFKVSKIQSCDYSAFIEQKTNDNKKIEFTSEIKDLSLEEKINILKKKSQEREKALKLKGYKKCNICGMMFLGEGSNCKPCSLKNIADKVLEDEDDNK</sequence>
<dbReference type="Pfam" id="PF05258">
    <property type="entry name" value="DciA"/>
    <property type="match status" value="1"/>
</dbReference>